<name>A0A0B7MI69_9FIRM</name>
<reference evidence="2" key="1">
    <citation type="submission" date="2015-01" db="EMBL/GenBank/DDBJ databases">
        <authorList>
            <person name="Manzoor Shahid"/>
            <person name="Zubair Saima"/>
        </authorList>
    </citation>
    <scope>NUCLEOTIDE SEQUENCE [LARGE SCALE GENOMIC DNA]</scope>
    <source>
        <strain evidence="2">Sp3</strain>
    </source>
</reference>
<dbReference type="EMBL" id="CDRZ01000256">
    <property type="protein sequence ID" value="CEO89725.1"/>
    <property type="molecule type" value="Genomic_DNA"/>
</dbReference>
<gene>
    <name evidence="1" type="ORF">SSCH_580023</name>
</gene>
<sequence>MGCSPIKAVRELGSERRETVRSLSVAGAGNLRGGCP</sequence>
<dbReference type="AlphaFoldDB" id="A0A0B7MI69"/>
<dbReference type="Proteomes" id="UP000046155">
    <property type="component" value="Unassembled WGS sequence"/>
</dbReference>
<accession>A0A0B7MI69</accession>
<keyword evidence="2" id="KW-1185">Reference proteome</keyword>
<evidence type="ECO:0000313" key="1">
    <source>
        <dbReference type="EMBL" id="CEO89725.1"/>
    </source>
</evidence>
<organism evidence="1 2">
    <name type="scientific">Syntrophaceticus schinkii</name>
    <dbReference type="NCBI Taxonomy" id="499207"/>
    <lineage>
        <taxon>Bacteria</taxon>
        <taxon>Bacillati</taxon>
        <taxon>Bacillota</taxon>
        <taxon>Clostridia</taxon>
        <taxon>Thermoanaerobacterales</taxon>
        <taxon>Thermoanaerobacterales Family III. Incertae Sedis</taxon>
        <taxon>Syntrophaceticus</taxon>
    </lineage>
</organism>
<evidence type="ECO:0000313" key="2">
    <source>
        <dbReference type="Proteomes" id="UP000046155"/>
    </source>
</evidence>
<protein>
    <submittedName>
        <fullName evidence="1">Uncharacterized protein</fullName>
    </submittedName>
</protein>
<proteinExistence type="predicted"/>